<dbReference type="PROSITE" id="PS51891">
    <property type="entry name" value="CENP_V_GFA"/>
    <property type="match status" value="1"/>
</dbReference>
<dbReference type="PANTHER" id="PTHR28620:SF1">
    <property type="entry name" value="CENP-V_GFA DOMAIN-CONTAINING PROTEIN"/>
    <property type="match status" value="1"/>
</dbReference>
<dbReference type="AlphaFoldDB" id="A0A0K1PPA1"/>
<accession>A0A0K1PPA1</accession>
<evidence type="ECO:0000256" key="2">
    <source>
        <dbReference type="ARBA" id="ARBA00022723"/>
    </source>
</evidence>
<sequence>MKKTYRGSCHCKAVTFEADIDLAQGTGKCNCTFCWKDRMWNAGHLKPEDFRLLSGEEVLGDYGKSGDWGEGHHRFCTKCGITTHGHGRLEVMGGEYVSVRLSAVDDLPVEELMAAPIQYMDGLHNNWQSPPTETRHL</sequence>
<dbReference type="Gene3D" id="2.170.150.70">
    <property type="match status" value="1"/>
</dbReference>
<evidence type="ECO:0000256" key="1">
    <source>
        <dbReference type="ARBA" id="ARBA00005495"/>
    </source>
</evidence>
<dbReference type="STRING" id="1391654.AKJ09_02017"/>
<dbReference type="InterPro" id="IPR006913">
    <property type="entry name" value="CENP-V/GFA"/>
</dbReference>
<dbReference type="EMBL" id="CP012333">
    <property type="protein sequence ID" value="AKU95353.1"/>
    <property type="molecule type" value="Genomic_DNA"/>
</dbReference>
<name>A0A0K1PPA1_9BACT</name>
<evidence type="ECO:0000313" key="5">
    <source>
        <dbReference type="EMBL" id="AKU95353.1"/>
    </source>
</evidence>
<dbReference type="PANTHER" id="PTHR28620">
    <property type="entry name" value="CENTROMERE PROTEIN V"/>
    <property type="match status" value="1"/>
</dbReference>
<dbReference type="GO" id="GO:0016846">
    <property type="term" value="F:carbon-sulfur lyase activity"/>
    <property type="evidence" value="ECO:0007669"/>
    <property type="project" value="InterPro"/>
</dbReference>
<reference evidence="5 6" key="1">
    <citation type="submission" date="2015-08" db="EMBL/GenBank/DDBJ databases">
        <authorList>
            <person name="Babu N.S."/>
            <person name="Beckwith C.J."/>
            <person name="Beseler K.G."/>
            <person name="Brison A."/>
            <person name="Carone J.V."/>
            <person name="Caskin T.P."/>
            <person name="Diamond M."/>
            <person name="Durham M.E."/>
            <person name="Foxe J.M."/>
            <person name="Go M."/>
            <person name="Henderson B.A."/>
            <person name="Jones I.B."/>
            <person name="McGettigan J.A."/>
            <person name="Micheletti S.J."/>
            <person name="Nasrallah M.E."/>
            <person name="Ortiz D."/>
            <person name="Piller C.R."/>
            <person name="Privatt S.R."/>
            <person name="Schneider S.L."/>
            <person name="Sharp S."/>
            <person name="Smith T.C."/>
            <person name="Stanton J.D."/>
            <person name="Ullery H.E."/>
            <person name="Wilson R.J."/>
            <person name="Serrano M.G."/>
            <person name="Buck G."/>
            <person name="Lee V."/>
            <person name="Wang Y."/>
            <person name="Carvalho R."/>
            <person name="Voegtly L."/>
            <person name="Shi R."/>
            <person name="Duckworth R."/>
            <person name="Johnson A."/>
            <person name="Loviza R."/>
            <person name="Walstead R."/>
            <person name="Shah Z."/>
            <person name="Kiflezghi M."/>
            <person name="Wade K."/>
            <person name="Ball S.L."/>
            <person name="Bradley K.W."/>
            <person name="Asai D.J."/>
            <person name="Bowman C.A."/>
            <person name="Russell D.A."/>
            <person name="Pope W.H."/>
            <person name="Jacobs-Sera D."/>
            <person name="Hendrix R.W."/>
            <person name="Hatfull G.F."/>
        </authorList>
    </citation>
    <scope>NUCLEOTIDE SEQUENCE [LARGE SCALE GENOMIC DNA]</scope>
    <source>
        <strain evidence="5 6">DSM 27648</strain>
    </source>
</reference>
<dbReference type="InterPro" id="IPR052355">
    <property type="entry name" value="CENP-V-like"/>
</dbReference>
<proteinExistence type="inferred from homology"/>
<dbReference type="KEGG" id="llu:AKJ09_02017"/>
<feature type="domain" description="CENP-V/GFA" evidence="4">
    <location>
        <begin position="5"/>
        <end position="128"/>
    </location>
</feature>
<dbReference type="GO" id="GO:0046872">
    <property type="term" value="F:metal ion binding"/>
    <property type="evidence" value="ECO:0007669"/>
    <property type="project" value="UniProtKB-KW"/>
</dbReference>
<dbReference type="OrthoDB" id="9805575at2"/>
<dbReference type="Proteomes" id="UP000064967">
    <property type="component" value="Chromosome"/>
</dbReference>
<keyword evidence="3" id="KW-0862">Zinc</keyword>
<comment type="similarity">
    <text evidence="1">Belongs to the Gfa family.</text>
</comment>
<protein>
    <submittedName>
        <fullName evidence="5">Gfa-like protein</fullName>
    </submittedName>
</protein>
<organism evidence="5 6">
    <name type="scientific">Labilithrix luteola</name>
    <dbReference type="NCBI Taxonomy" id="1391654"/>
    <lineage>
        <taxon>Bacteria</taxon>
        <taxon>Pseudomonadati</taxon>
        <taxon>Myxococcota</taxon>
        <taxon>Polyangia</taxon>
        <taxon>Polyangiales</taxon>
        <taxon>Labilitrichaceae</taxon>
        <taxon>Labilithrix</taxon>
    </lineage>
</organism>
<gene>
    <name evidence="5" type="ORF">AKJ09_02017</name>
</gene>
<keyword evidence="6" id="KW-1185">Reference proteome</keyword>
<keyword evidence="2" id="KW-0479">Metal-binding</keyword>
<evidence type="ECO:0000256" key="3">
    <source>
        <dbReference type="ARBA" id="ARBA00022833"/>
    </source>
</evidence>
<evidence type="ECO:0000313" key="6">
    <source>
        <dbReference type="Proteomes" id="UP000064967"/>
    </source>
</evidence>
<dbReference type="RefSeq" id="WP_146646812.1">
    <property type="nucleotide sequence ID" value="NZ_CP012333.1"/>
</dbReference>
<dbReference type="PATRIC" id="fig|1391654.3.peg.2029"/>
<dbReference type="SUPFAM" id="SSF51316">
    <property type="entry name" value="Mss4-like"/>
    <property type="match status" value="1"/>
</dbReference>
<dbReference type="InterPro" id="IPR011057">
    <property type="entry name" value="Mss4-like_sf"/>
</dbReference>
<evidence type="ECO:0000259" key="4">
    <source>
        <dbReference type="PROSITE" id="PS51891"/>
    </source>
</evidence>
<dbReference type="Pfam" id="PF04828">
    <property type="entry name" value="GFA"/>
    <property type="match status" value="1"/>
</dbReference>